<name>A0A0D3J6D7_EMIH1</name>
<evidence type="ECO:0000313" key="2">
    <source>
        <dbReference type="Proteomes" id="UP000013827"/>
    </source>
</evidence>
<dbReference type="HOGENOM" id="CLU_716536_0_0_1"/>
<evidence type="ECO:0000313" key="1">
    <source>
        <dbReference type="EnsemblProtists" id="EOD19072"/>
    </source>
</evidence>
<sequence>MRPLHPRNLESDITFMQNGGGHTMDTMREHVERRLSCSAKVLALLSSNSDAPDARLPDPLVFVTGERSLPTSVFLPHALEGSADNISAADLCAWARVCSAWAGWVRRLLADPSSLRWLWARLVESHIQEAGIACLRHPELSTRSTLRVLLSEQRERDEGTTAAMDALAGEDVEMADPSKVWPSEVAGGVADLFAFFANFSDAPDIEYEEHARPHGMLSDLAFRPYLGAQGEYAAPEAAWEMRDMVVGLCDIVREYSEWVRESQDVSQNLILSTILLPQLHSIMRSLMTFLEIDDTSQQDGHPRSLTDEAHLRAAITDDKAAKLAAALRGFACFFPSRADVERTARGRAIHAGRFEEVLVSDPAGGFRFRMQEPGAFLPSFLRRLPQ</sequence>
<protein>
    <submittedName>
        <fullName evidence="1">Uncharacterized protein</fullName>
    </submittedName>
</protein>
<reference evidence="1" key="2">
    <citation type="submission" date="2024-10" db="UniProtKB">
        <authorList>
            <consortium name="EnsemblProtists"/>
        </authorList>
    </citation>
    <scope>IDENTIFICATION</scope>
</reference>
<dbReference type="PaxDb" id="2903-EOD19072"/>
<dbReference type="Proteomes" id="UP000013827">
    <property type="component" value="Unassembled WGS sequence"/>
</dbReference>
<organism evidence="1 2">
    <name type="scientific">Emiliania huxleyi (strain CCMP1516)</name>
    <dbReference type="NCBI Taxonomy" id="280463"/>
    <lineage>
        <taxon>Eukaryota</taxon>
        <taxon>Haptista</taxon>
        <taxon>Haptophyta</taxon>
        <taxon>Prymnesiophyceae</taxon>
        <taxon>Isochrysidales</taxon>
        <taxon>Noelaerhabdaceae</taxon>
        <taxon>Emiliania</taxon>
    </lineage>
</organism>
<proteinExistence type="predicted"/>
<keyword evidence="2" id="KW-1185">Reference proteome</keyword>
<dbReference type="EnsemblProtists" id="EOD19072">
    <property type="protein sequence ID" value="EOD19072"/>
    <property type="gene ID" value="EMIHUDRAFT_118175"/>
</dbReference>
<dbReference type="AlphaFoldDB" id="A0A0D3J6D7"/>
<dbReference type="KEGG" id="ehx:EMIHUDRAFT_118175"/>
<reference evidence="2" key="1">
    <citation type="journal article" date="2013" name="Nature">
        <title>Pan genome of the phytoplankton Emiliania underpins its global distribution.</title>
        <authorList>
            <person name="Read B.A."/>
            <person name="Kegel J."/>
            <person name="Klute M.J."/>
            <person name="Kuo A."/>
            <person name="Lefebvre S.C."/>
            <person name="Maumus F."/>
            <person name="Mayer C."/>
            <person name="Miller J."/>
            <person name="Monier A."/>
            <person name="Salamov A."/>
            <person name="Young J."/>
            <person name="Aguilar M."/>
            <person name="Claverie J.M."/>
            <person name="Frickenhaus S."/>
            <person name="Gonzalez K."/>
            <person name="Herman E.K."/>
            <person name="Lin Y.C."/>
            <person name="Napier J."/>
            <person name="Ogata H."/>
            <person name="Sarno A.F."/>
            <person name="Shmutz J."/>
            <person name="Schroeder D."/>
            <person name="de Vargas C."/>
            <person name="Verret F."/>
            <person name="von Dassow P."/>
            <person name="Valentin K."/>
            <person name="Van de Peer Y."/>
            <person name="Wheeler G."/>
            <person name="Dacks J.B."/>
            <person name="Delwiche C.F."/>
            <person name="Dyhrman S.T."/>
            <person name="Glockner G."/>
            <person name="John U."/>
            <person name="Richards T."/>
            <person name="Worden A.Z."/>
            <person name="Zhang X."/>
            <person name="Grigoriev I.V."/>
            <person name="Allen A.E."/>
            <person name="Bidle K."/>
            <person name="Borodovsky M."/>
            <person name="Bowler C."/>
            <person name="Brownlee C."/>
            <person name="Cock J.M."/>
            <person name="Elias M."/>
            <person name="Gladyshev V.N."/>
            <person name="Groth M."/>
            <person name="Guda C."/>
            <person name="Hadaegh A."/>
            <person name="Iglesias-Rodriguez M.D."/>
            <person name="Jenkins J."/>
            <person name="Jones B.M."/>
            <person name="Lawson T."/>
            <person name="Leese F."/>
            <person name="Lindquist E."/>
            <person name="Lobanov A."/>
            <person name="Lomsadze A."/>
            <person name="Malik S.B."/>
            <person name="Marsh M.E."/>
            <person name="Mackinder L."/>
            <person name="Mock T."/>
            <person name="Mueller-Roeber B."/>
            <person name="Pagarete A."/>
            <person name="Parker M."/>
            <person name="Probert I."/>
            <person name="Quesneville H."/>
            <person name="Raines C."/>
            <person name="Rensing S.A."/>
            <person name="Riano-Pachon D.M."/>
            <person name="Richier S."/>
            <person name="Rokitta S."/>
            <person name="Shiraiwa Y."/>
            <person name="Soanes D.M."/>
            <person name="van der Giezen M."/>
            <person name="Wahlund T.M."/>
            <person name="Williams B."/>
            <person name="Wilson W."/>
            <person name="Wolfe G."/>
            <person name="Wurch L.L."/>
        </authorList>
    </citation>
    <scope>NUCLEOTIDE SEQUENCE</scope>
</reference>
<dbReference type="RefSeq" id="XP_005771501.1">
    <property type="nucleotide sequence ID" value="XM_005771444.1"/>
</dbReference>
<dbReference type="GeneID" id="17264637"/>
<accession>A0A0D3J6D7</accession>